<evidence type="ECO:0000256" key="1">
    <source>
        <dbReference type="ARBA" id="ARBA00022679"/>
    </source>
</evidence>
<evidence type="ECO:0000313" key="3">
    <source>
        <dbReference type="Proteomes" id="UP000886751"/>
    </source>
</evidence>
<dbReference type="GO" id="GO:0009103">
    <property type="term" value="P:lipopolysaccharide biosynthetic process"/>
    <property type="evidence" value="ECO:0007669"/>
    <property type="project" value="TreeGrafter"/>
</dbReference>
<name>A0A9D1Y282_9FIRM</name>
<dbReference type="PANTHER" id="PTHR46401">
    <property type="entry name" value="GLYCOSYLTRANSFERASE WBBK-RELATED"/>
    <property type="match status" value="1"/>
</dbReference>
<dbReference type="Proteomes" id="UP000886751">
    <property type="component" value="Unassembled WGS sequence"/>
</dbReference>
<reference evidence="2" key="1">
    <citation type="journal article" date="2021" name="PeerJ">
        <title>Extensive microbial diversity within the chicken gut microbiome revealed by metagenomics and culture.</title>
        <authorList>
            <person name="Gilroy R."/>
            <person name="Ravi A."/>
            <person name="Getino M."/>
            <person name="Pursley I."/>
            <person name="Horton D.L."/>
            <person name="Alikhan N.F."/>
            <person name="Baker D."/>
            <person name="Gharbi K."/>
            <person name="Hall N."/>
            <person name="Watson M."/>
            <person name="Adriaenssens E.M."/>
            <person name="Foster-Nyarko E."/>
            <person name="Jarju S."/>
            <person name="Secka A."/>
            <person name="Antonio M."/>
            <person name="Oren A."/>
            <person name="Chaudhuri R.R."/>
            <person name="La Ragione R."/>
            <person name="Hildebrand F."/>
            <person name="Pallen M.J."/>
        </authorList>
    </citation>
    <scope>NUCLEOTIDE SEQUENCE</scope>
    <source>
        <strain evidence="2">ChiHecec2B26-7398</strain>
    </source>
</reference>
<dbReference type="EC" id="2.4.-.-" evidence="2"/>
<accession>A0A9D1Y282</accession>
<comment type="caution">
    <text evidence="2">The sequence shown here is derived from an EMBL/GenBank/DDBJ whole genome shotgun (WGS) entry which is preliminary data.</text>
</comment>
<keyword evidence="1 2" id="KW-0808">Transferase</keyword>
<protein>
    <submittedName>
        <fullName evidence="2">Glycosyltransferase</fullName>
        <ecNumber evidence="2">2.4.-.-</ecNumber>
    </submittedName>
</protein>
<evidence type="ECO:0000313" key="2">
    <source>
        <dbReference type="EMBL" id="HIX95848.1"/>
    </source>
</evidence>
<reference evidence="2" key="2">
    <citation type="submission" date="2021-04" db="EMBL/GenBank/DDBJ databases">
        <authorList>
            <person name="Gilroy R."/>
        </authorList>
    </citation>
    <scope>NUCLEOTIDE SEQUENCE</scope>
    <source>
        <strain evidence="2">ChiHecec2B26-7398</strain>
    </source>
</reference>
<organism evidence="2 3">
    <name type="scientific">Candidatus Gemmiger excrementipullorum</name>
    <dbReference type="NCBI Taxonomy" id="2838610"/>
    <lineage>
        <taxon>Bacteria</taxon>
        <taxon>Bacillati</taxon>
        <taxon>Bacillota</taxon>
        <taxon>Clostridia</taxon>
        <taxon>Eubacteriales</taxon>
        <taxon>Gemmiger</taxon>
    </lineage>
</organism>
<dbReference type="PANTHER" id="PTHR46401:SF2">
    <property type="entry name" value="GLYCOSYLTRANSFERASE WBBK-RELATED"/>
    <property type="match status" value="1"/>
</dbReference>
<sequence>MKYLFINSVCGIRSTGRLCTDLARELEAQGHTCKIAYGRVDEVPEAARRYAVRIGTDRDLKLHALRTRLLDEHGFGSRAATDAFLRWADAYDPDVLWLHNLHGYYLQVERLFAWIKRRPQMQVQWTLHDCWAFTGHCCHFTAVGCDQWQTECRRCPQLRRYPACYGFSNVRRNFARKKQAFSGVPNLRLIVPSHWLEARVQQSFLRQYPVEVRPHHIDTTVFCPTPSDVRARYGLQGKKIVLGVATAWDKNKGLDAFYQLADQLDARYAVVLVGLEPRQLHALPANILGIARTNDVKELAALYTAADVFVNPSTEETFSLTTAEAIACGTPALVYAGTACAELVGPGQGQVVLQDVQALYRAILQATAAE</sequence>
<dbReference type="EMBL" id="DXEI01000156">
    <property type="protein sequence ID" value="HIX95848.1"/>
    <property type="molecule type" value="Genomic_DNA"/>
</dbReference>
<proteinExistence type="predicted"/>
<dbReference type="SUPFAM" id="SSF53756">
    <property type="entry name" value="UDP-Glycosyltransferase/glycogen phosphorylase"/>
    <property type="match status" value="1"/>
</dbReference>
<dbReference type="Pfam" id="PF13692">
    <property type="entry name" value="Glyco_trans_1_4"/>
    <property type="match status" value="1"/>
</dbReference>
<dbReference type="AlphaFoldDB" id="A0A9D1Y282"/>
<dbReference type="GO" id="GO:0016757">
    <property type="term" value="F:glycosyltransferase activity"/>
    <property type="evidence" value="ECO:0007669"/>
    <property type="project" value="UniProtKB-KW"/>
</dbReference>
<dbReference type="Gene3D" id="3.40.50.2000">
    <property type="entry name" value="Glycogen Phosphorylase B"/>
    <property type="match status" value="2"/>
</dbReference>
<gene>
    <name evidence="2" type="ORF">H9846_10400</name>
</gene>
<keyword evidence="2" id="KW-0328">Glycosyltransferase</keyword>